<sequence length="410" mass="45712">MSLEQGCLVSAHKEEESSDVGSSEIQPIPCDLEAIQELPQVIETTAVGEMTEGLEVILELPQINPTVAWKMFVNGSRNSLGEGAGVVLKSLEGAIFEQCLRLNFLATNNEAEYEAFNSGLQSSKKLKAKGNTGLDLPIRGLAQDIIPGFLLAVHSLSLIEDVLFEIHEAYVRKCTKCQLFSPFDSSAIKGPNPLTSPLALCLMGNGHHGGLALSFEEKRFLLAATDNFIKWVEVEPLTQIREMDVIKFIRRNILSRFGIPRAFISDNGTKFIGKKIKDLLEQLKIEFYNSTLSYPQCNGQAEATNKTILNGIKKRLEKAKGKWVKELPNILWAYRTTPQKATNETPYSLAFGFEAVISLKVSLPIIQIEAYCISHNEEVLACDLDLVDERRENVLIWMADYQKQLAKTYN</sequence>
<dbReference type="PANTHER" id="PTHR48475:SF2">
    <property type="entry name" value="RIBONUCLEASE H"/>
    <property type="match status" value="1"/>
</dbReference>
<dbReference type="InterPro" id="IPR001584">
    <property type="entry name" value="Integrase_cat-core"/>
</dbReference>
<dbReference type="SUPFAM" id="SSF53098">
    <property type="entry name" value="Ribonuclease H-like"/>
    <property type="match status" value="1"/>
</dbReference>
<dbReference type="PANTHER" id="PTHR48475">
    <property type="entry name" value="RIBONUCLEASE H"/>
    <property type="match status" value="1"/>
</dbReference>
<dbReference type="Proteomes" id="UP000585474">
    <property type="component" value="Unassembled WGS sequence"/>
</dbReference>
<comment type="caution">
    <text evidence="3">The sequence shown here is derived from an EMBL/GenBank/DDBJ whole genome shotgun (WGS) entry which is preliminary data.</text>
</comment>
<dbReference type="AlphaFoldDB" id="A0A7J0G8D4"/>
<proteinExistence type="predicted"/>
<dbReference type="EMBL" id="BJWL01000018">
    <property type="protein sequence ID" value="GFZ07043.1"/>
    <property type="molecule type" value="Genomic_DNA"/>
</dbReference>
<dbReference type="OrthoDB" id="413122at2759"/>
<dbReference type="InterPro" id="IPR012337">
    <property type="entry name" value="RNaseH-like_sf"/>
</dbReference>
<dbReference type="PROSITE" id="PS50994">
    <property type="entry name" value="INTEGRASE"/>
    <property type="match status" value="1"/>
</dbReference>
<name>A0A7J0G8D4_9ERIC</name>
<reference evidence="3 4" key="1">
    <citation type="submission" date="2019-07" db="EMBL/GenBank/DDBJ databases">
        <title>De Novo Assembly of kiwifruit Actinidia rufa.</title>
        <authorList>
            <person name="Sugita-Konishi S."/>
            <person name="Sato K."/>
            <person name="Mori E."/>
            <person name="Abe Y."/>
            <person name="Kisaki G."/>
            <person name="Hamano K."/>
            <person name="Suezawa K."/>
            <person name="Otani M."/>
            <person name="Fukuda T."/>
            <person name="Manabe T."/>
            <person name="Gomi K."/>
            <person name="Tabuchi M."/>
            <person name="Akimitsu K."/>
            <person name="Kataoka I."/>
        </authorList>
    </citation>
    <scope>NUCLEOTIDE SEQUENCE [LARGE SCALE GENOMIC DNA]</scope>
    <source>
        <strain evidence="4">cv. Fuchu</strain>
    </source>
</reference>
<dbReference type="Gene3D" id="3.30.420.10">
    <property type="entry name" value="Ribonuclease H-like superfamily/Ribonuclease H"/>
    <property type="match status" value="2"/>
</dbReference>
<dbReference type="InterPro" id="IPR036397">
    <property type="entry name" value="RNaseH_sf"/>
</dbReference>
<gene>
    <name evidence="3" type="ORF">Acr_18g0012130</name>
</gene>
<organism evidence="3 4">
    <name type="scientific">Actinidia rufa</name>
    <dbReference type="NCBI Taxonomy" id="165716"/>
    <lineage>
        <taxon>Eukaryota</taxon>
        <taxon>Viridiplantae</taxon>
        <taxon>Streptophyta</taxon>
        <taxon>Embryophyta</taxon>
        <taxon>Tracheophyta</taxon>
        <taxon>Spermatophyta</taxon>
        <taxon>Magnoliopsida</taxon>
        <taxon>eudicotyledons</taxon>
        <taxon>Gunneridae</taxon>
        <taxon>Pentapetalae</taxon>
        <taxon>asterids</taxon>
        <taxon>Ericales</taxon>
        <taxon>Actinidiaceae</taxon>
        <taxon>Actinidia</taxon>
    </lineage>
</organism>
<protein>
    <recommendedName>
        <fullName evidence="2">Integrase catalytic domain-containing protein</fullName>
    </recommendedName>
</protein>
<keyword evidence="4" id="KW-1185">Reference proteome</keyword>
<evidence type="ECO:0000313" key="3">
    <source>
        <dbReference type="EMBL" id="GFZ07043.1"/>
    </source>
</evidence>
<accession>A0A7J0G8D4</accession>
<dbReference type="GO" id="GO:0003676">
    <property type="term" value="F:nucleic acid binding"/>
    <property type="evidence" value="ECO:0007669"/>
    <property type="project" value="InterPro"/>
</dbReference>
<evidence type="ECO:0000259" key="2">
    <source>
        <dbReference type="PROSITE" id="PS50994"/>
    </source>
</evidence>
<dbReference type="GO" id="GO:0015074">
    <property type="term" value="P:DNA integration"/>
    <property type="evidence" value="ECO:0007669"/>
    <property type="project" value="InterPro"/>
</dbReference>
<evidence type="ECO:0000313" key="4">
    <source>
        <dbReference type="Proteomes" id="UP000585474"/>
    </source>
</evidence>
<evidence type="ECO:0000256" key="1">
    <source>
        <dbReference type="SAM" id="MobiDB-lite"/>
    </source>
</evidence>
<feature type="region of interest" description="Disordered" evidence="1">
    <location>
        <begin position="1"/>
        <end position="24"/>
    </location>
</feature>
<feature type="domain" description="Integrase catalytic" evidence="2">
    <location>
        <begin position="193"/>
        <end position="354"/>
    </location>
</feature>